<evidence type="ECO:0000256" key="4">
    <source>
        <dbReference type="HAMAP-Rule" id="MF_01925"/>
    </source>
</evidence>
<keyword evidence="4 7" id="KW-0641">Proline biosynthesis</keyword>
<dbReference type="PANTHER" id="PTHR11645">
    <property type="entry name" value="PYRROLINE-5-CARBOXYLATE REDUCTASE"/>
    <property type="match status" value="1"/>
</dbReference>
<feature type="domain" description="Pyrroline-5-carboxylate reductase dimerisation" evidence="9">
    <location>
        <begin position="164"/>
        <end position="268"/>
    </location>
</feature>
<evidence type="ECO:0000259" key="9">
    <source>
        <dbReference type="Pfam" id="PF14748"/>
    </source>
</evidence>
<dbReference type="InterPro" id="IPR036291">
    <property type="entry name" value="NAD(P)-bd_dom_sf"/>
</dbReference>
<name>A0A1F7WM80_9BACT</name>
<dbReference type="Proteomes" id="UP000178735">
    <property type="component" value="Unassembled WGS sequence"/>
</dbReference>
<dbReference type="InterPro" id="IPR053790">
    <property type="entry name" value="P5CR-like_CS"/>
</dbReference>
<sequence length="271" mass="28754">MQANNVIGIIGAGKIGEAIISGLLDQKVKSRSEIIATAKSARRAAYIKENFNIACNNDNRELINKCGVIILAVKPQVISSVLSEIAPHIKEGQLIISVAAGVTTFFIESFLRSKNPVIRAMPNLCCQVNAGMTAFSKGSNAGDEHVETAIKLFEPVSRVVVLEEKHLDAVTGLSGSGPAYIYIAIEALAEGGVKVGLPREVATLLAAQTALGAAQMVLKTHSHPALLKDMVTTPAGVTIDGIMELEEGKFRVTLIKAVMKGTERSKELVKV</sequence>
<dbReference type="EMBL" id="MGFH01000164">
    <property type="protein sequence ID" value="OGM03499.1"/>
    <property type="molecule type" value="Genomic_DNA"/>
</dbReference>
<dbReference type="STRING" id="1817813.A2008_04375"/>
<keyword evidence="3 4" id="KW-0560">Oxidoreductase</keyword>
<organism evidence="10 11">
    <name type="scientific">Candidatus Wallbacteria bacterium GWC2_49_35</name>
    <dbReference type="NCBI Taxonomy" id="1817813"/>
    <lineage>
        <taxon>Bacteria</taxon>
        <taxon>Candidatus Walliibacteriota</taxon>
    </lineage>
</organism>
<dbReference type="FunFam" id="1.10.3730.10:FF:000001">
    <property type="entry name" value="Pyrroline-5-carboxylate reductase"/>
    <property type="match status" value="1"/>
</dbReference>
<dbReference type="GO" id="GO:0004735">
    <property type="term" value="F:pyrroline-5-carboxylate reductase activity"/>
    <property type="evidence" value="ECO:0007669"/>
    <property type="project" value="UniProtKB-UniRule"/>
</dbReference>
<accession>A0A1F7WM80</accession>
<gene>
    <name evidence="4" type="primary">proC</name>
    <name evidence="10" type="ORF">A2008_04375</name>
</gene>
<protein>
    <recommendedName>
        <fullName evidence="4 5">Pyrroline-5-carboxylate reductase</fullName>
        <shortName evidence="4">P5C reductase</shortName>
        <shortName evidence="4">P5CR</shortName>
        <ecNumber evidence="4 5">1.5.1.2</ecNumber>
    </recommendedName>
    <alternativeName>
        <fullName evidence="4">PCA reductase</fullName>
    </alternativeName>
</protein>
<dbReference type="PIRSF" id="PIRSF000193">
    <property type="entry name" value="Pyrrol-5-carb_rd"/>
    <property type="match status" value="1"/>
</dbReference>
<dbReference type="EC" id="1.5.1.2" evidence="4 5"/>
<dbReference type="InterPro" id="IPR008927">
    <property type="entry name" value="6-PGluconate_DH-like_C_sf"/>
</dbReference>
<keyword evidence="4" id="KW-0963">Cytoplasm</keyword>
<reference evidence="10 11" key="1">
    <citation type="journal article" date="2016" name="Nat. Commun.">
        <title>Thousands of microbial genomes shed light on interconnected biogeochemical processes in an aquifer system.</title>
        <authorList>
            <person name="Anantharaman K."/>
            <person name="Brown C.T."/>
            <person name="Hug L.A."/>
            <person name="Sharon I."/>
            <person name="Castelle C.J."/>
            <person name="Probst A.J."/>
            <person name="Thomas B.C."/>
            <person name="Singh A."/>
            <person name="Wilkins M.J."/>
            <person name="Karaoz U."/>
            <person name="Brodie E.L."/>
            <person name="Williams K.H."/>
            <person name="Hubbard S.S."/>
            <person name="Banfield J.F."/>
        </authorList>
    </citation>
    <scope>NUCLEOTIDE SEQUENCE [LARGE SCALE GENOMIC DNA]</scope>
</reference>
<evidence type="ECO:0000256" key="2">
    <source>
        <dbReference type="ARBA" id="ARBA00022857"/>
    </source>
</evidence>
<keyword evidence="4 7" id="KW-0028">Amino-acid biosynthesis</keyword>
<dbReference type="GO" id="GO:0055129">
    <property type="term" value="P:L-proline biosynthetic process"/>
    <property type="evidence" value="ECO:0007669"/>
    <property type="project" value="UniProtKB-UniRule"/>
</dbReference>
<proteinExistence type="inferred from homology"/>
<comment type="similarity">
    <text evidence="1 4 7">Belongs to the pyrroline-5-carboxylate reductase family.</text>
</comment>
<feature type="domain" description="Pyrroline-5-carboxylate reductase catalytic N-terminal" evidence="8">
    <location>
        <begin position="7"/>
        <end position="101"/>
    </location>
</feature>
<dbReference type="NCBIfam" id="TIGR00112">
    <property type="entry name" value="proC"/>
    <property type="match status" value="1"/>
</dbReference>
<evidence type="ECO:0000256" key="7">
    <source>
        <dbReference type="RuleBase" id="RU003903"/>
    </source>
</evidence>
<evidence type="ECO:0000256" key="5">
    <source>
        <dbReference type="NCBIfam" id="TIGR00112"/>
    </source>
</evidence>
<evidence type="ECO:0000313" key="11">
    <source>
        <dbReference type="Proteomes" id="UP000178735"/>
    </source>
</evidence>
<evidence type="ECO:0000256" key="1">
    <source>
        <dbReference type="ARBA" id="ARBA00005525"/>
    </source>
</evidence>
<comment type="function">
    <text evidence="4">Catalyzes the reduction of 1-pyrroline-5-carboxylate (PCA) to L-proline.</text>
</comment>
<comment type="catalytic activity">
    <reaction evidence="4 7">
        <text>L-proline + NADP(+) = (S)-1-pyrroline-5-carboxylate + NADPH + 2 H(+)</text>
        <dbReference type="Rhea" id="RHEA:14109"/>
        <dbReference type="ChEBI" id="CHEBI:15378"/>
        <dbReference type="ChEBI" id="CHEBI:17388"/>
        <dbReference type="ChEBI" id="CHEBI:57783"/>
        <dbReference type="ChEBI" id="CHEBI:58349"/>
        <dbReference type="ChEBI" id="CHEBI:60039"/>
        <dbReference type="EC" id="1.5.1.2"/>
    </reaction>
</comment>
<dbReference type="Pfam" id="PF14748">
    <property type="entry name" value="P5CR_dimer"/>
    <property type="match status" value="1"/>
</dbReference>
<evidence type="ECO:0000256" key="3">
    <source>
        <dbReference type="ARBA" id="ARBA00023002"/>
    </source>
</evidence>
<dbReference type="PROSITE" id="PS00521">
    <property type="entry name" value="P5CR"/>
    <property type="match status" value="1"/>
</dbReference>
<dbReference type="SUPFAM" id="SSF48179">
    <property type="entry name" value="6-phosphogluconate dehydrogenase C-terminal domain-like"/>
    <property type="match status" value="1"/>
</dbReference>
<dbReference type="Gene3D" id="3.40.50.720">
    <property type="entry name" value="NAD(P)-binding Rossmann-like Domain"/>
    <property type="match status" value="1"/>
</dbReference>
<dbReference type="Gene3D" id="1.10.3730.10">
    <property type="entry name" value="ProC C-terminal domain-like"/>
    <property type="match status" value="1"/>
</dbReference>
<dbReference type="InterPro" id="IPR000304">
    <property type="entry name" value="Pyrroline-COOH_reductase"/>
</dbReference>
<dbReference type="UniPathway" id="UPA00098">
    <property type="reaction ID" value="UER00361"/>
</dbReference>
<dbReference type="SUPFAM" id="SSF51735">
    <property type="entry name" value="NAD(P)-binding Rossmann-fold domains"/>
    <property type="match status" value="1"/>
</dbReference>
<feature type="binding site" evidence="6">
    <location>
        <begin position="72"/>
        <end position="75"/>
    </location>
    <ligand>
        <name>NADP(+)</name>
        <dbReference type="ChEBI" id="CHEBI:58349"/>
    </ligand>
</feature>
<dbReference type="InterPro" id="IPR028939">
    <property type="entry name" value="P5C_Rdtase_cat_N"/>
</dbReference>
<dbReference type="PANTHER" id="PTHR11645:SF0">
    <property type="entry name" value="PYRROLINE-5-CARBOXYLATE REDUCTASE 3"/>
    <property type="match status" value="1"/>
</dbReference>
<feature type="binding site" evidence="6">
    <location>
        <position position="59"/>
    </location>
    <ligand>
        <name>NADPH</name>
        <dbReference type="ChEBI" id="CHEBI:57783"/>
    </ligand>
</feature>
<comment type="catalytic activity">
    <reaction evidence="4">
        <text>L-proline + NAD(+) = (S)-1-pyrroline-5-carboxylate + NADH + 2 H(+)</text>
        <dbReference type="Rhea" id="RHEA:14105"/>
        <dbReference type="ChEBI" id="CHEBI:15378"/>
        <dbReference type="ChEBI" id="CHEBI:17388"/>
        <dbReference type="ChEBI" id="CHEBI:57540"/>
        <dbReference type="ChEBI" id="CHEBI:57945"/>
        <dbReference type="ChEBI" id="CHEBI:60039"/>
        <dbReference type="EC" id="1.5.1.2"/>
    </reaction>
</comment>
<dbReference type="AlphaFoldDB" id="A0A1F7WM80"/>
<comment type="caution">
    <text evidence="10">The sequence shown here is derived from an EMBL/GenBank/DDBJ whole genome shotgun (WGS) entry which is preliminary data.</text>
</comment>
<evidence type="ECO:0000256" key="6">
    <source>
        <dbReference type="PIRSR" id="PIRSR000193-1"/>
    </source>
</evidence>
<evidence type="ECO:0000313" key="10">
    <source>
        <dbReference type="EMBL" id="OGM03499.1"/>
    </source>
</evidence>
<keyword evidence="2 4" id="KW-0521">NADP</keyword>
<comment type="pathway">
    <text evidence="4 7">Amino-acid biosynthesis; L-proline biosynthesis; L-proline from L-glutamate 5-semialdehyde: step 1/1.</text>
</comment>
<dbReference type="InterPro" id="IPR029036">
    <property type="entry name" value="P5CR_dimer"/>
</dbReference>
<comment type="subcellular location">
    <subcellularLocation>
        <location evidence="4">Cytoplasm</location>
    </subcellularLocation>
</comment>
<dbReference type="HAMAP" id="MF_01925">
    <property type="entry name" value="P5C_reductase"/>
    <property type="match status" value="1"/>
</dbReference>
<dbReference type="Pfam" id="PF03807">
    <property type="entry name" value="F420_oxidored"/>
    <property type="match status" value="1"/>
</dbReference>
<evidence type="ECO:0000259" key="8">
    <source>
        <dbReference type="Pfam" id="PF03807"/>
    </source>
</evidence>
<dbReference type="GO" id="GO:0005737">
    <property type="term" value="C:cytoplasm"/>
    <property type="evidence" value="ECO:0007669"/>
    <property type="project" value="UniProtKB-SubCell"/>
</dbReference>